<dbReference type="AlphaFoldDB" id="A0A1F4Y3K8"/>
<comment type="caution">
    <text evidence="2">The sequence shown here is derived from an EMBL/GenBank/DDBJ whole genome shotgun (WGS) entry which is preliminary data.</text>
</comment>
<reference evidence="2 3" key="1">
    <citation type="journal article" date="2016" name="Nat. Commun.">
        <title>Thousands of microbial genomes shed light on interconnected biogeochemical processes in an aquifer system.</title>
        <authorList>
            <person name="Anantharaman K."/>
            <person name="Brown C.T."/>
            <person name="Hug L.A."/>
            <person name="Sharon I."/>
            <person name="Castelle C.J."/>
            <person name="Probst A.J."/>
            <person name="Thomas B.C."/>
            <person name="Singh A."/>
            <person name="Wilkins M.J."/>
            <person name="Karaoz U."/>
            <person name="Brodie E.L."/>
            <person name="Williams K.H."/>
            <person name="Hubbard S.S."/>
            <person name="Banfield J.F."/>
        </authorList>
    </citation>
    <scope>NUCLEOTIDE SEQUENCE [LARGE SCALE GENOMIC DNA]</scope>
</reference>
<evidence type="ECO:0000313" key="2">
    <source>
        <dbReference type="EMBL" id="OGC88366.1"/>
    </source>
</evidence>
<dbReference type="Pfam" id="PF00899">
    <property type="entry name" value="ThiF"/>
    <property type="match status" value="1"/>
</dbReference>
<evidence type="ECO:0000259" key="1">
    <source>
        <dbReference type="Pfam" id="PF00899"/>
    </source>
</evidence>
<accession>A0A1F4Y3K8</accession>
<evidence type="ECO:0000313" key="3">
    <source>
        <dbReference type="Proteomes" id="UP000176568"/>
    </source>
</evidence>
<dbReference type="GO" id="GO:0008641">
    <property type="term" value="F:ubiquitin-like modifier activating enzyme activity"/>
    <property type="evidence" value="ECO:0007669"/>
    <property type="project" value="InterPro"/>
</dbReference>
<gene>
    <name evidence="2" type="ORF">A2419_00740</name>
</gene>
<dbReference type="EMBL" id="MEXB01000009">
    <property type="protein sequence ID" value="OGC88366.1"/>
    <property type="molecule type" value="Genomic_DNA"/>
</dbReference>
<protein>
    <recommendedName>
        <fullName evidence="1">THIF-type NAD/FAD binding fold domain-containing protein</fullName>
    </recommendedName>
</protein>
<dbReference type="InterPro" id="IPR000594">
    <property type="entry name" value="ThiF_NAD_FAD-bd"/>
</dbReference>
<proteinExistence type="predicted"/>
<name>A0A1F4Y3K8_9BACT</name>
<dbReference type="STRING" id="1797247.A2419_00740"/>
<organism evidence="2 3">
    <name type="scientific">Candidatus Adlerbacteria bacterium RIFOXYC1_FULL_48_26</name>
    <dbReference type="NCBI Taxonomy" id="1797247"/>
    <lineage>
        <taxon>Bacteria</taxon>
        <taxon>Candidatus Adleribacteriota</taxon>
    </lineage>
</organism>
<dbReference type="InterPro" id="IPR035985">
    <property type="entry name" value="Ubiquitin-activating_enz"/>
</dbReference>
<feature type="domain" description="THIF-type NAD/FAD binding fold" evidence="1">
    <location>
        <begin position="21"/>
        <end position="202"/>
    </location>
</feature>
<dbReference type="Gene3D" id="3.40.50.720">
    <property type="entry name" value="NAD(P)-binding Rossmann-like Domain"/>
    <property type="match status" value="1"/>
</dbReference>
<dbReference type="SUPFAM" id="SSF69572">
    <property type="entry name" value="Activating enzymes of the ubiquitin-like proteins"/>
    <property type="match status" value="1"/>
</dbReference>
<dbReference type="Proteomes" id="UP000176568">
    <property type="component" value="Unassembled WGS sequence"/>
</dbReference>
<sequence length="231" mass="26274">MVYDTRRHDAIFDHTTFKDPIHVIGVGGIGGRVAELLVRFGCGHQNELHVWDGDTVASHNPPNQVYGMNHVGMYKTEALVRLAEQWTGAQIHEHREFVDGYRPLAGVVFACLDSMKTRKSIWESCIKQNDQITLFIETRMDATHIITHVIDPNNASHIEQWERYWYPDEQGDNLIGGCGGHIAIPTTVVRAASDAVWEMVRFHAIRSGADDLLNNQMRVDMVSHEVQTFQW</sequence>